<organism evidence="1 2">
    <name type="scientific">Luteococcus peritonei</name>
    <dbReference type="NCBI Taxonomy" id="88874"/>
    <lineage>
        <taxon>Bacteria</taxon>
        <taxon>Bacillati</taxon>
        <taxon>Actinomycetota</taxon>
        <taxon>Actinomycetes</taxon>
        <taxon>Propionibacteriales</taxon>
        <taxon>Propionibacteriaceae</taxon>
        <taxon>Luteococcus</taxon>
    </lineage>
</organism>
<protein>
    <submittedName>
        <fullName evidence="1">Uncharacterized protein</fullName>
    </submittedName>
</protein>
<evidence type="ECO:0000313" key="1">
    <source>
        <dbReference type="EMBL" id="MFD1890561.1"/>
    </source>
</evidence>
<gene>
    <name evidence="1" type="ORF">ACFSCS_10275</name>
</gene>
<keyword evidence="2" id="KW-1185">Reference proteome</keyword>
<dbReference type="EMBL" id="JBHUFZ010000022">
    <property type="protein sequence ID" value="MFD1890561.1"/>
    <property type="molecule type" value="Genomic_DNA"/>
</dbReference>
<dbReference type="RefSeq" id="WP_343873713.1">
    <property type="nucleotide sequence ID" value="NZ_BAAAIX010000019.1"/>
</dbReference>
<proteinExistence type="predicted"/>
<dbReference type="Proteomes" id="UP001597326">
    <property type="component" value="Unassembled WGS sequence"/>
</dbReference>
<comment type="caution">
    <text evidence="1">The sequence shown here is derived from an EMBL/GenBank/DDBJ whole genome shotgun (WGS) entry which is preliminary data.</text>
</comment>
<sequence length="166" mass="19014">MAFFRRPDSSVVADYQAQTGTRPRVMGWASGPRVELLAFPDRFAVRFGDQPWQEIGWHQVRSGGWRSEGEIHWRLVDGGRDSYHVTDERNFPEVFRERVQASIALDESFELETGGAVQVSARRDLSQSEPRLIWTTIAVRGASLNDPATRQFAERIEAQLRADYDF</sequence>
<accession>A0ABW4RW53</accession>
<name>A0ABW4RW53_9ACTN</name>
<reference evidence="2" key="1">
    <citation type="journal article" date="2019" name="Int. J. Syst. Evol. Microbiol.">
        <title>The Global Catalogue of Microorganisms (GCM) 10K type strain sequencing project: providing services to taxonomists for standard genome sequencing and annotation.</title>
        <authorList>
            <consortium name="The Broad Institute Genomics Platform"/>
            <consortium name="The Broad Institute Genome Sequencing Center for Infectious Disease"/>
            <person name="Wu L."/>
            <person name="Ma J."/>
        </authorList>
    </citation>
    <scope>NUCLEOTIDE SEQUENCE [LARGE SCALE GENOMIC DNA]</scope>
    <source>
        <strain evidence="2">CAIM 431</strain>
    </source>
</reference>
<evidence type="ECO:0000313" key="2">
    <source>
        <dbReference type="Proteomes" id="UP001597326"/>
    </source>
</evidence>